<organism evidence="1 2">
    <name type="scientific">Sphingomonas albertensis</name>
    <dbReference type="NCBI Taxonomy" id="2762591"/>
    <lineage>
        <taxon>Bacteria</taxon>
        <taxon>Pseudomonadati</taxon>
        <taxon>Pseudomonadota</taxon>
        <taxon>Alphaproteobacteria</taxon>
        <taxon>Sphingomonadales</taxon>
        <taxon>Sphingomonadaceae</taxon>
        <taxon>Sphingomonas</taxon>
    </lineage>
</organism>
<protein>
    <submittedName>
        <fullName evidence="1">Uncharacterized protein</fullName>
    </submittedName>
</protein>
<evidence type="ECO:0000313" key="1">
    <source>
        <dbReference type="EMBL" id="MBC3940100.1"/>
    </source>
</evidence>
<evidence type="ECO:0000313" key="2">
    <source>
        <dbReference type="Proteomes" id="UP000597613"/>
    </source>
</evidence>
<keyword evidence="2" id="KW-1185">Reference proteome</keyword>
<comment type="caution">
    <text evidence="1">The sequence shown here is derived from an EMBL/GenBank/DDBJ whole genome shotgun (WGS) entry which is preliminary data.</text>
</comment>
<gene>
    <name evidence="1" type="ORF">H8S47_00200</name>
</gene>
<accession>A0ABR7AI16</accession>
<dbReference type="Proteomes" id="UP000597613">
    <property type="component" value="Unassembled WGS sequence"/>
</dbReference>
<sequence>MRRLNLPTGWIVEANDAWIQGGIDAKLPFYLGTNASIENFRAPADFDVNGNFIGRGQYPTTVFLREMQLLAKAGYTLKGNYMIPPGG</sequence>
<name>A0ABR7AI16_9SPHN</name>
<dbReference type="EMBL" id="JACONT010000001">
    <property type="protein sequence ID" value="MBC3940100.1"/>
    <property type="molecule type" value="Genomic_DNA"/>
</dbReference>
<reference evidence="1 2" key="1">
    <citation type="submission" date="2020-08" db="EMBL/GenBank/DDBJ databases">
        <title>Putative novel bacterial strains isolated from necrotic wheat leaf tissues caused by Xanthomonas translucens.</title>
        <authorList>
            <person name="Tambong J.T."/>
        </authorList>
    </citation>
    <scope>NUCLEOTIDE SEQUENCE [LARGE SCALE GENOMIC DNA]</scope>
    <source>
        <strain evidence="2">DOAB 1063</strain>
    </source>
</reference>
<dbReference type="RefSeq" id="WP_187501920.1">
    <property type="nucleotide sequence ID" value="NZ_CP162536.1"/>
</dbReference>
<proteinExistence type="predicted"/>